<dbReference type="OrthoDB" id="772724at2"/>
<dbReference type="Proteomes" id="UP000031246">
    <property type="component" value="Unassembled WGS sequence"/>
</dbReference>
<keyword evidence="2" id="KW-1185">Reference proteome</keyword>
<proteinExistence type="predicted"/>
<accession>A0A0C1DGS9</accession>
<organism evidence="1 2">
    <name type="scientific">Pedobacter kyungheensis</name>
    <dbReference type="NCBI Taxonomy" id="1069985"/>
    <lineage>
        <taxon>Bacteria</taxon>
        <taxon>Pseudomonadati</taxon>
        <taxon>Bacteroidota</taxon>
        <taxon>Sphingobacteriia</taxon>
        <taxon>Sphingobacteriales</taxon>
        <taxon>Sphingobacteriaceae</taxon>
        <taxon>Pedobacter</taxon>
    </lineage>
</organism>
<comment type="caution">
    <text evidence="1">The sequence shown here is derived from an EMBL/GenBank/DDBJ whole genome shotgun (WGS) entry which is preliminary data.</text>
</comment>
<gene>
    <name evidence="1" type="ORF">OC25_00060</name>
</gene>
<dbReference type="EMBL" id="JSYN01000001">
    <property type="protein sequence ID" value="KIA96856.1"/>
    <property type="molecule type" value="Genomic_DNA"/>
</dbReference>
<dbReference type="AlphaFoldDB" id="A0A0C1DGS9"/>
<evidence type="ECO:0000313" key="1">
    <source>
        <dbReference type="EMBL" id="KIA96856.1"/>
    </source>
</evidence>
<evidence type="ECO:0008006" key="3">
    <source>
        <dbReference type="Google" id="ProtNLM"/>
    </source>
</evidence>
<dbReference type="Pfam" id="PF12244">
    <property type="entry name" value="DUF3606"/>
    <property type="match status" value="1"/>
</dbReference>
<protein>
    <recommendedName>
        <fullName evidence="3">DUF3606 domain-containing protein</fullName>
    </recommendedName>
</protein>
<reference evidence="1 2" key="1">
    <citation type="submission" date="2014-10" db="EMBL/GenBank/DDBJ databases">
        <title>Pedobacter Kyungheensis.</title>
        <authorList>
            <person name="Anderson B.M."/>
            <person name="Newman J.D."/>
        </authorList>
    </citation>
    <scope>NUCLEOTIDE SEQUENCE [LARGE SCALE GENOMIC DNA]</scope>
    <source>
        <strain evidence="1 2">KACC 16221</strain>
    </source>
</reference>
<sequence>MENLNPTTAIQDEIILLSEETDRNYWANRLGVSSEVLKSAVRATRCITLQQITTYLSQQKKKLSVPNS</sequence>
<evidence type="ECO:0000313" key="2">
    <source>
        <dbReference type="Proteomes" id="UP000031246"/>
    </source>
</evidence>
<dbReference type="RefSeq" id="WP_039470441.1">
    <property type="nucleotide sequence ID" value="NZ_JSYN01000001.1"/>
</dbReference>
<dbReference type="InterPro" id="IPR022037">
    <property type="entry name" value="DUF3606"/>
</dbReference>
<name>A0A0C1DGS9_9SPHI</name>